<evidence type="ECO:0000313" key="2">
    <source>
        <dbReference type="Proteomes" id="UP000183287"/>
    </source>
</evidence>
<dbReference type="InterPro" id="IPR046880">
    <property type="entry name" value="TPR-S"/>
</dbReference>
<dbReference type="Pfam" id="PF20308">
    <property type="entry name" value="TPR-S"/>
    <property type="match status" value="1"/>
</dbReference>
<accession>A0A1I4L3E1</accession>
<evidence type="ECO:0008006" key="3">
    <source>
        <dbReference type="Google" id="ProtNLM"/>
    </source>
</evidence>
<protein>
    <recommendedName>
        <fullName evidence="3">DUF4071 domain-containing protein</fullName>
    </recommendedName>
</protein>
<organism evidence="1 2">
    <name type="scientific">Nitrosomonas communis</name>
    <dbReference type="NCBI Taxonomy" id="44574"/>
    <lineage>
        <taxon>Bacteria</taxon>
        <taxon>Pseudomonadati</taxon>
        <taxon>Pseudomonadota</taxon>
        <taxon>Betaproteobacteria</taxon>
        <taxon>Nitrosomonadales</taxon>
        <taxon>Nitrosomonadaceae</taxon>
        <taxon>Nitrosomonas</taxon>
    </lineage>
</organism>
<sequence>MPFGQKATTGGKMIDFDAVYHDLIELATLASNLVPIRADEKMTGGIIHKPMFERLILCEYAIADLTTANANVFYELGLRHAVRPFSTVLLFAKSTGQLPFDVAPPLRSIRYGIGANGKSDNVAAIAPILTDRFKEAHKYMTDSPVYQVVEGFPEIQRLKTDVFRERAIYSEQIKKQLAEARKQGLDAVRTLEHSLGTIADTESGVGIDLFPSYRAGRGEEAEKILLELTNKRGSSSETYGILLGRVYKDRWEAPLPEQAKPCAPKACSRKPSTLI</sequence>
<name>A0A1I4L3E1_9PROT</name>
<proteinExistence type="predicted"/>
<reference evidence="2" key="1">
    <citation type="submission" date="2016-10" db="EMBL/GenBank/DDBJ databases">
        <authorList>
            <person name="Varghese N."/>
            <person name="Submissions S."/>
        </authorList>
    </citation>
    <scope>NUCLEOTIDE SEQUENCE [LARGE SCALE GENOMIC DNA]</scope>
    <source>
        <strain evidence="2">Nm44</strain>
    </source>
</reference>
<dbReference type="AlphaFoldDB" id="A0A1I4L3E1"/>
<keyword evidence="2" id="KW-1185">Reference proteome</keyword>
<dbReference type="RefSeq" id="WP_074903804.1">
    <property type="nucleotide sequence ID" value="NZ_FOUB01000005.1"/>
</dbReference>
<gene>
    <name evidence="1" type="ORF">SAMN05421863_1005129</name>
</gene>
<dbReference type="EMBL" id="FOUB01000005">
    <property type="protein sequence ID" value="SFL85396.1"/>
    <property type="molecule type" value="Genomic_DNA"/>
</dbReference>
<evidence type="ECO:0000313" key="1">
    <source>
        <dbReference type="EMBL" id="SFL85396.1"/>
    </source>
</evidence>
<dbReference type="Proteomes" id="UP000183287">
    <property type="component" value="Unassembled WGS sequence"/>
</dbReference>